<reference evidence="2 3" key="1">
    <citation type="submission" date="2019-03" db="EMBL/GenBank/DDBJ databases">
        <title>Genomic Encyclopedia of Type Strains, Phase IV (KMG-IV): sequencing the most valuable type-strain genomes for metagenomic binning, comparative biology and taxonomic classification.</title>
        <authorList>
            <person name="Goeker M."/>
        </authorList>
    </citation>
    <scope>NUCLEOTIDE SEQUENCE [LARGE SCALE GENOMIC DNA]</scope>
    <source>
        <strain evidence="2 3">DSM 21153</strain>
    </source>
</reference>
<feature type="non-terminal residue" evidence="2">
    <location>
        <position position="1"/>
    </location>
</feature>
<gene>
    <name evidence="2" type="ORF">EV216_108154</name>
</gene>
<protein>
    <submittedName>
        <fullName evidence="2">Integrase-like protein</fullName>
    </submittedName>
</protein>
<dbReference type="InterPro" id="IPR001584">
    <property type="entry name" value="Integrase_cat-core"/>
</dbReference>
<proteinExistence type="predicted"/>
<evidence type="ECO:0000313" key="3">
    <source>
        <dbReference type="Proteomes" id="UP000295277"/>
    </source>
</evidence>
<feature type="domain" description="Integrase catalytic" evidence="1">
    <location>
        <begin position="20"/>
        <end position="86"/>
    </location>
</feature>
<evidence type="ECO:0000313" key="2">
    <source>
        <dbReference type="EMBL" id="TCM85302.1"/>
    </source>
</evidence>
<keyword evidence="3" id="KW-1185">Reference proteome</keyword>
<dbReference type="Pfam" id="PF13683">
    <property type="entry name" value="rve_3"/>
    <property type="match status" value="1"/>
</dbReference>
<dbReference type="RefSeq" id="WP_165899183.1">
    <property type="nucleotide sequence ID" value="NZ_SLVM01000008.1"/>
</dbReference>
<dbReference type="SUPFAM" id="SSF53098">
    <property type="entry name" value="Ribonuclease H-like"/>
    <property type="match status" value="1"/>
</dbReference>
<dbReference type="InterPro" id="IPR012337">
    <property type="entry name" value="RNaseH-like_sf"/>
</dbReference>
<name>A0A4R1YVX5_9RHOB</name>
<sequence length="104" mass="11446">SDRGAQDLPIRCTERPADADVDPSVGTVGDSCDNALAESVIGLFKTEVIKQLGPWKNLQHVEWETMHWVDRYSTERLHGAIGCIPPAEAELRHLEPPETIGMVA</sequence>
<comment type="caution">
    <text evidence="2">The sequence shown here is derived from an EMBL/GenBank/DDBJ whole genome shotgun (WGS) entry which is preliminary data.</text>
</comment>
<dbReference type="GO" id="GO:0015074">
    <property type="term" value="P:DNA integration"/>
    <property type="evidence" value="ECO:0007669"/>
    <property type="project" value="InterPro"/>
</dbReference>
<dbReference type="AlphaFoldDB" id="A0A4R1YVX5"/>
<dbReference type="Proteomes" id="UP000295277">
    <property type="component" value="Unassembled WGS sequence"/>
</dbReference>
<organism evidence="2 3">
    <name type="scientific">Rhodovulum steppense</name>
    <dbReference type="NCBI Taxonomy" id="540251"/>
    <lineage>
        <taxon>Bacteria</taxon>
        <taxon>Pseudomonadati</taxon>
        <taxon>Pseudomonadota</taxon>
        <taxon>Alphaproteobacteria</taxon>
        <taxon>Rhodobacterales</taxon>
        <taxon>Paracoccaceae</taxon>
        <taxon>Rhodovulum</taxon>
    </lineage>
</organism>
<accession>A0A4R1YVX5</accession>
<dbReference type="EMBL" id="SLVM01000008">
    <property type="protein sequence ID" value="TCM85302.1"/>
    <property type="molecule type" value="Genomic_DNA"/>
</dbReference>
<evidence type="ECO:0000259" key="1">
    <source>
        <dbReference type="Pfam" id="PF13683"/>
    </source>
</evidence>